<dbReference type="EMBL" id="KV425950">
    <property type="protein sequence ID" value="KZV95883.1"/>
    <property type="molecule type" value="Genomic_DNA"/>
</dbReference>
<dbReference type="Proteomes" id="UP000077266">
    <property type="component" value="Unassembled WGS sequence"/>
</dbReference>
<evidence type="ECO:0000313" key="1">
    <source>
        <dbReference type="EMBL" id="KZV95883.1"/>
    </source>
</evidence>
<gene>
    <name evidence="1" type="ORF">EXIGLDRAFT_452575</name>
</gene>
<dbReference type="AlphaFoldDB" id="A0A165K6S0"/>
<name>A0A165K6S0_EXIGL</name>
<proteinExistence type="predicted"/>
<accession>A0A165K6S0</accession>
<evidence type="ECO:0000313" key="2">
    <source>
        <dbReference type="Proteomes" id="UP000077266"/>
    </source>
</evidence>
<sequence>MTPIVCPPAPRRRPVPLPLVDEGTVDAHITLHALLTEGAIVYDVWRDSGDEDMLARFGTTHKRTPFLSDVESQLASHPSLFNVTLRVVVFGFDWKVNLDRDAPITVGDVLRSVDALLQSKILYEHTTQAQWLAVGGGGRAVPSHELSSSQWVLRMEKLDSCRETILVFLTPVS</sequence>
<keyword evidence="2" id="KW-1185">Reference proteome</keyword>
<organism evidence="1 2">
    <name type="scientific">Exidia glandulosa HHB12029</name>
    <dbReference type="NCBI Taxonomy" id="1314781"/>
    <lineage>
        <taxon>Eukaryota</taxon>
        <taxon>Fungi</taxon>
        <taxon>Dikarya</taxon>
        <taxon>Basidiomycota</taxon>
        <taxon>Agaricomycotina</taxon>
        <taxon>Agaricomycetes</taxon>
        <taxon>Auriculariales</taxon>
        <taxon>Exidiaceae</taxon>
        <taxon>Exidia</taxon>
    </lineage>
</organism>
<protein>
    <submittedName>
        <fullName evidence="1">Uncharacterized protein</fullName>
    </submittedName>
</protein>
<reference evidence="1 2" key="1">
    <citation type="journal article" date="2016" name="Mol. Biol. Evol.">
        <title>Comparative Genomics of Early-Diverging Mushroom-Forming Fungi Provides Insights into the Origins of Lignocellulose Decay Capabilities.</title>
        <authorList>
            <person name="Nagy L.G."/>
            <person name="Riley R."/>
            <person name="Tritt A."/>
            <person name="Adam C."/>
            <person name="Daum C."/>
            <person name="Floudas D."/>
            <person name="Sun H."/>
            <person name="Yadav J.S."/>
            <person name="Pangilinan J."/>
            <person name="Larsson K.H."/>
            <person name="Matsuura K."/>
            <person name="Barry K."/>
            <person name="Labutti K."/>
            <person name="Kuo R."/>
            <person name="Ohm R.A."/>
            <person name="Bhattacharya S.S."/>
            <person name="Shirouzu T."/>
            <person name="Yoshinaga Y."/>
            <person name="Martin F.M."/>
            <person name="Grigoriev I.V."/>
            <person name="Hibbett D.S."/>
        </authorList>
    </citation>
    <scope>NUCLEOTIDE SEQUENCE [LARGE SCALE GENOMIC DNA]</scope>
    <source>
        <strain evidence="1 2">HHB12029</strain>
    </source>
</reference>
<dbReference type="InParanoid" id="A0A165K6S0"/>